<evidence type="ECO:0000313" key="2">
    <source>
        <dbReference type="Proteomes" id="UP000612585"/>
    </source>
</evidence>
<gene>
    <name evidence="1" type="ORF">Vau01_046550</name>
</gene>
<dbReference type="Proteomes" id="UP000612585">
    <property type="component" value="Unassembled WGS sequence"/>
</dbReference>
<evidence type="ECO:0008006" key="3">
    <source>
        <dbReference type="Google" id="ProtNLM"/>
    </source>
</evidence>
<organism evidence="1 2">
    <name type="scientific">Virgisporangium aurantiacum</name>
    <dbReference type="NCBI Taxonomy" id="175570"/>
    <lineage>
        <taxon>Bacteria</taxon>
        <taxon>Bacillati</taxon>
        <taxon>Actinomycetota</taxon>
        <taxon>Actinomycetes</taxon>
        <taxon>Micromonosporales</taxon>
        <taxon>Micromonosporaceae</taxon>
        <taxon>Virgisporangium</taxon>
    </lineage>
</organism>
<accession>A0A8J3Z3X1</accession>
<evidence type="ECO:0000313" key="1">
    <source>
        <dbReference type="EMBL" id="GIJ57139.1"/>
    </source>
</evidence>
<protein>
    <recommendedName>
        <fullName evidence="3">Tat pathway signal sequence domain protein</fullName>
    </recommendedName>
</protein>
<name>A0A8J3Z3X1_9ACTN</name>
<sequence length="241" mass="24419">MEPGRGTVRDRAVPLEEGIHMRIIRYAAVLLTISTGLLVAGPARAADQNVLVEGALDGPAVAVGAEIAASLRTGTSATFFNAPDSTTGVTCTTSSFTGTVLTNPAAGGIATESLTGQTFADCTSNTFGVTGVQSLTVGNLPYLASVDGTTKAVTVTATEVGPIQATVVLNTIIGTVDCTFEAAAAGFTGVAANEDNSITFTNQQFTWVTGSTLCPTETYLSAAYAPVIVTSSPESPAVFVQ</sequence>
<dbReference type="EMBL" id="BOPG01000029">
    <property type="protein sequence ID" value="GIJ57139.1"/>
    <property type="molecule type" value="Genomic_DNA"/>
</dbReference>
<reference evidence="1" key="1">
    <citation type="submission" date="2021-01" db="EMBL/GenBank/DDBJ databases">
        <title>Whole genome shotgun sequence of Virgisporangium aurantiacum NBRC 16421.</title>
        <authorList>
            <person name="Komaki H."/>
            <person name="Tamura T."/>
        </authorList>
    </citation>
    <scope>NUCLEOTIDE SEQUENCE</scope>
    <source>
        <strain evidence="1">NBRC 16421</strain>
    </source>
</reference>
<proteinExistence type="predicted"/>
<dbReference type="AlphaFoldDB" id="A0A8J3Z3X1"/>
<keyword evidence="2" id="KW-1185">Reference proteome</keyword>
<comment type="caution">
    <text evidence="1">The sequence shown here is derived from an EMBL/GenBank/DDBJ whole genome shotgun (WGS) entry which is preliminary data.</text>
</comment>